<dbReference type="VEuPathDB" id="FungiDB:DFL_004496"/>
<name>A0A437A573_ARTFL</name>
<dbReference type="RefSeq" id="XP_067491751.1">
    <property type="nucleotide sequence ID" value="XM_067633598.1"/>
</dbReference>
<evidence type="ECO:0000256" key="1">
    <source>
        <dbReference type="SAM" id="MobiDB-lite"/>
    </source>
</evidence>
<evidence type="ECO:0008006" key="4">
    <source>
        <dbReference type="Google" id="ProtNLM"/>
    </source>
</evidence>
<comment type="caution">
    <text evidence="2">The sequence shown here is derived from an EMBL/GenBank/DDBJ whole genome shotgun (WGS) entry which is preliminary data.</text>
</comment>
<feature type="region of interest" description="Disordered" evidence="1">
    <location>
        <begin position="372"/>
        <end position="431"/>
    </location>
</feature>
<dbReference type="EMBL" id="SAEB01000006">
    <property type="protein sequence ID" value="RVD86207.1"/>
    <property type="molecule type" value="Genomic_DNA"/>
</dbReference>
<protein>
    <recommendedName>
        <fullName evidence="4">F-box domain-containing protein</fullName>
    </recommendedName>
</protein>
<feature type="compositionally biased region" description="Acidic residues" evidence="1">
    <location>
        <begin position="374"/>
        <end position="418"/>
    </location>
</feature>
<gene>
    <name evidence="2" type="ORF">DFL_004496</name>
</gene>
<evidence type="ECO:0000313" key="2">
    <source>
        <dbReference type="EMBL" id="RVD86207.1"/>
    </source>
</evidence>
<keyword evidence="3" id="KW-1185">Reference proteome</keyword>
<dbReference type="SUPFAM" id="SSF81383">
    <property type="entry name" value="F-box domain"/>
    <property type="match status" value="1"/>
</dbReference>
<dbReference type="SUPFAM" id="SSF52047">
    <property type="entry name" value="RNI-like"/>
    <property type="match status" value="1"/>
</dbReference>
<dbReference type="AlphaFoldDB" id="A0A437A573"/>
<dbReference type="GeneID" id="93586807"/>
<dbReference type="Proteomes" id="UP000283090">
    <property type="component" value="Unassembled WGS sequence"/>
</dbReference>
<organism evidence="2 3">
    <name type="scientific">Arthrobotrys flagrans</name>
    <name type="common">Nematode-trapping fungus</name>
    <name type="synonym">Trichothecium flagrans</name>
    <dbReference type="NCBI Taxonomy" id="97331"/>
    <lineage>
        <taxon>Eukaryota</taxon>
        <taxon>Fungi</taxon>
        <taxon>Dikarya</taxon>
        <taxon>Ascomycota</taxon>
        <taxon>Pezizomycotina</taxon>
        <taxon>Orbiliomycetes</taxon>
        <taxon>Orbiliales</taxon>
        <taxon>Orbiliaceae</taxon>
        <taxon>Arthrobotrys</taxon>
    </lineage>
</organism>
<accession>A0A437A573</accession>
<sequence length="431" mass="49380">MELDNPPGDLLLTLPTEIWYHVLSFLDAGDKMLFARCSWFCFFIAFPNGVRIPDVDYKWSLQPFADGGRLAAFKHRIHSARFDIADVNDVLSFFHKIAIFPNLRRLEISANAYQFEVFDGLLSLLSKQPYYENLSHIALAWHLTYDTAMAYLEKETKFLNSLSHIPVCDKTLETIAFPQSLRSLTLFASRLKCVMPLINCERVTNLVLLHPMIKPTDYIFWNIKTLTLDTQYPTAKLNLNKLPTVFPSVESFSFPRTRPGAPDENWILHIPKFPKMKTLSTAWPQIDGRNAEIETLETALQTKLSTSNDLRALETVTFSGYRDFADHRRNIVATCVISRTGSQKPGEGLEFKWHGNISNYQDDPSYWNSLLDDSSGDDWEAGNTDGEDSEVGDDDDFGMEDREDYDSEYFENMTSDDELYVRDSLGESEDM</sequence>
<dbReference type="InterPro" id="IPR036047">
    <property type="entry name" value="F-box-like_dom_sf"/>
</dbReference>
<proteinExistence type="predicted"/>
<reference evidence="2 3" key="1">
    <citation type="submission" date="2019-01" db="EMBL/GenBank/DDBJ databases">
        <title>Intercellular communication is required for trap formation in the nematode-trapping fungus Duddingtonia flagrans.</title>
        <authorList>
            <person name="Youssar L."/>
            <person name="Wernet V."/>
            <person name="Hensel N."/>
            <person name="Hildebrandt H.-G."/>
            <person name="Fischer R."/>
        </authorList>
    </citation>
    <scope>NUCLEOTIDE SEQUENCE [LARGE SCALE GENOMIC DNA]</scope>
    <source>
        <strain evidence="2 3">CBS H-5679</strain>
    </source>
</reference>
<dbReference type="OrthoDB" id="5335745at2759"/>
<evidence type="ECO:0000313" key="3">
    <source>
        <dbReference type="Proteomes" id="UP000283090"/>
    </source>
</evidence>